<sequence length="112" mass="13077">MKKLNAIMRKLRVEMEKRSEEQKEIKEGQRHVKEKCEAIELECEQLRNETNLIIQQSANTQSRLVLMFQIFKAREDQDFTIAAKLTQALRELITMQNKIEASVENCGASSHK</sequence>
<keyword evidence="1" id="KW-0175">Coiled coil</keyword>
<feature type="coiled-coil region" evidence="1">
    <location>
        <begin position="1"/>
        <end position="56"/>
    </location>
</feature>
<dbReference type="PANTHER" id="PTHR48248">
    <property type="entry name" value="UVR DOMAIN-CONTAINING PROTEIN"/>
    <property type="match status" value="1"/>
</dbReference>
<evidence type="ECO:0000313" key="3">
    <source>
        <dbReference type="RefSeq" id="XP_022751562.1"/>
    </source>
</evidence>
<protein>
    <submittedName>
        <fullName evidence="3">Uncharacterized protein LOC111300173</fullName>
    </submittedName>
</protein>
<evidence type="ECO:0000256" key="1">
    <source>
        <dbReference type="SAM" id="Coils"/>
    </source>
</evidence>
<organism evidence="2 3">
    <name type="scientific">Durio zibethinus</name>
    <name type="common">Durian</name>
    <dbReference type="NCBI Taxonomy" id="66656"/>
    <lineage>
        <taxon>Eukaryota</taxon>
        <taxon>Viridiplantae</taxon>
        <taxon>Streptophyta</taxon>
        <taxon>Embryophyta</taxon>
        <taxon>Tracheophyta</taxon>
        <taxon>Spermatophyta</taxon>
        <taxon>Magnoliopsida</taxon>
        <taxon>eudicotyledons</taxon>
        <taxon>Gunneridae</taxon>
        <taxon>Pentapetalae</taxon>
        <taxon>rosids</taxon>
        <taxon>malvids</taxon>
        <taxon>Malvales</taxon>
        <taxon>Malvaceae</taxon>
        <taxon>Helicteroideae</taxon>
        <taxon>Durio</taxon>
    </lineage>
</organism>
<reference evidence="3" key="1">
    <citation type="submission" date="2025-08" db="UniProtKB">
        <authorList>
            <consortium name="RefSeq"/>
        </authorList>
    </citation>
    <scope>IDENTIFICATION</scope>
    <source>
        <tissue evidence="3">Fruit stalk</tissue>
    </source>
</reference>
<proteinExistence type="predicted"/>
<dbReference type="Proteomes" id="UP000515121">
    <property type="component" value="Unplaced"/>
</dbReference>
<dbReference type="AlphaFoldDB" id="A0A6P5ZGB6"/>
<dbReference type="RefSeq" id="XP_022751562.1">
    <property type="nucleotide sequence ID" value="XM_022895827.1"/>
</dbReference>
<evidence type="ECO:0000313" key="2">
    <source>
        <dbReference type="Proteomes" id="UP000515121"/>
    </source>
</evidence>
<dbReference type="PANTHER" id="PTHR48248:SF5">
    <property type="entry name" value="UVR DOMAIN-CONTAINING PROTEIN"/>
    <property type="match status" value="1"/>
</dbReference>
<name>A0A6P5ZGB6_DURZI</name>
<gene>
    <name evidence="3" type="primary">LOC111300173</name>
</gene>
<keyword evidence="2" id="KW-1185">Reference proteome</keyword>
<dbReference type="OrthoDB" id="978406at2759"/>
<dbReference type="KEGG" id="dzi:111300173"/>
<dbReference type="GeneID" id="111300173"/>
<accession>A0A6P5ZGB6</accession>